<accession>A0A0V1D4Q7</accession>
<evidence type="ECO:0000313" key="1">
    <source>
        <dbReference type="EMBL" id="KRY56326.1"/>
    </source>
</evidence>
<comment type="caution">
    <text evidence="1">The sequence shown here is derived from an EMBL/GenBank/DDBJ whole genome shotgun (WGS) entry which is preliminary data.</text>
</comment>
<dbReference type="EMBL" id="JYDI01000044">
    <property type="protein sequence ID" value="KRY56326.1"/>
    <property type="molecule type" value="Genomic_DNA"/>
</dbReference>
<reference evidence="1 2" key="1">
    <citation type="submission" date="2015-01" db="EMBL/GenBank/DDBJ databases">
        <title>Evolution of Trichinella species and genotypes.</title>
        <authorList>
            <person name="Korhonen P.K."/>
            <person name="Edoardo P."/>
            <person name="Giuseppe L.R."/>
            <person name="Gasser R.B."/>
        </authorList>
    </citation>
    <scope>NUCLEOTIDE SEQUENCE [LARGE SCALE GENOMIC DNA]</scope>
    <source>
        <strain evidence="1">ISS120</strain>
    </source>
</reference>
<proteinExistence type="predicted"/>
<keyword evidence="2" id="KW-1185">Reference proteome</keyword>
<organism evidence="1 2">
    <name type="scientific">Trichinella britovi</name>
    <name type="common">Parasitic roundworm</name>
    <dbReference type="NCBI Taxonomy" id="45882"/>
    <lineage>
        <taxon>Eukaryota</taxon>
        <taxon>Metazoa</taxon>
        <taxon>Ecdysozoa</taxon>
        <taxon>Nematoda</taxon>
        <taxon>Enoplea</taxon>
        <taxon>Dorylaimia</taxon>
        <taxon>Trichinellida</taxon>
        <taxon>Trichinellidae</taxon>
        <taxon>Trichinella</taxon>
    </lineage>
</organism>
<dbReference type="Proteomes" id="UP000054653">
    <property type="component" value="Unassembled WGS sequence"/>
</dbReference>
<name>A0A0V1D4Q7_TRIBR</name>
<sequence length="85" mass="9927">MNFVWNTSALGAVENFKKSPDPHWLKFEILLTPNQRRHHPPLATVIEQIACSTIESCQNCCRYNGKKQIGCHFYSTIKHKKKNYH</sequence>
<gene>
    <name evidence="1" type="ORF">T03_2004</name>
</gene>
<dbReference type="AlphaFoldDB" id="A0A0V1D4Q7"/>
<evidence type="ECO:0000313" key="2">
    <source>
        <dbReference type="Proteomes" id="UP000054653"/>
    </source>
</evidence>
<protein>
    <submittedName>
        <fullName evidence="1">Uncharacterized protein</fullName>
    </submittedName>
</protein>